<comment type="caution">
    <text evidence="1">The sequence shown here is derived from an EMBL/GenBank/DDBJ whole genome shotgun (WGS) entry which is preliminary data.</text>
</comment>
<gene>
    <name evidence="1" type="ORF">GCM10011335_44990</name>
</gene>
<accession>A0A917DI39</accession>
<keyword evidence="2" id="KW-1185">Reference proteome</keyword>
<sequence length="51" mass="5492">MKTAVDKVGRDKQRQVIILFSAMVSHFLFEAVHGGDKPGHRSAGITPSAAE</sequence>
<reference evidence="1" key="2">
    <citation type="submission" date="2020-09" db="EMBL/GenBank/DDBJ databases">
        <authorList>
            <person name="Sun Q."/>
            <person name="Zhou Y."/>
        </authorList>
    </citation>
    <scope>NUCLEOTIDE SEQUENCE</scope>
    <source>
        <strain evidence="1">CGMCC 1.15493</strain>
    </source>
</reference>
<organism evidence="1 2">
    <name type="scientific">Aureimonas glaciei</name>
    <dbReference type="NCBI Taxonomy" id="1776957"/>
    <lineage>
        <taxon>Bacteria</taxon>
        <taxon>Pseudomonadati</taxon>
        <taxon>Pseudomonadota</taxon>
        <taxon>Alphaproteobacteria</taxon>
        <taxon>Hyphomicrobiales</taxon>
        <taxon>Aurantimonadaceae</taxon>
        <taxon>Aureimonas</taxon>
    </lineage>
</organism>
<name>A0A917DI39_9HYPH</name>
<dbReference type="EMBL" id="BMJJ01000014">
    <property type="protein sequence ID" value="GGD37140.1"/>
    <property type="molecule type" value="Genomic_DNA"/>
</dbReference>
<evidence type="ECO:0000313" key="1">
    <source>
        <dbReference type="EMBL" id="GGD37140.1"/>
    </source>
</evidence>
<proteinExistence type="predicted"/>
<dbReference type="Proteomes" id="UP000613160">
    <property type="component" value="Unassembled WGS sequence"/>
</dbReference>
<reference evidence="1" key="1">
    <citation type="journal article" date="2014" name="Int. J. Syst. Evol. Microbiol.">
        <title>Complete genome sequence of Corynebacterium casei LMG S-19264T (=DSM 44701T), isolated from a smear-ripened cheese.</title>
        <authorList>
            <consortium name="US DOE Joint Genome Institute (JGI-PGF)"/>
            <person name="Walter F."/>
            <person name="Albersmeier A."/>
            <person name="Kalinowski J."/>
            <person name="Ruckert C."/>
        </authorList>
    </citation>
    <scope>NUCLEOTIDE SEQUENCE</scope>
    <source>
        <strain evidence="1">CGMCC 1.15493</strain>
    </source>
</reference>
<protein>
    <submittedName>
        <fullName evidence="1">Uncharacterized protein</fullName>
    </submittedName>
</protein>
<evidence type="ECO:0000313" key="2">
    <source>
        <dbReference type="Proteomes" id="UP000613160"/>
    </source>
</evidence>
<dbReference type="AlphaFoldDB" id="A0A917DI39"/>